<dbReference type="EMBL" id="FLUP01000001">
    <property type="protein sequence ID" value="SBW02207.1"/>
    <property type="molecule type" value="Genomic_DNA"/>
</dbReference>
<name>A0A212JS09_9BACT</name>
<proteinExistence type="predicted"/>
<feature type="region of interest" description="Disordered" evidence="1">
    <location>
        <begin position="378"/>
        <end position="407"/>
    </location>
</feature>
<reference evidence="2" key="1">
    <citation type="submission" date="2016-04" db="EMBL/GenBank/DDBJ databases">
        <authorList>
            <person name="Evans L.H."/>
            <person name="Alamgir A."/>
            <person name="Owens N."/>
            <person name="Weber N.D."/>
            <person name="Virtaneva K."/>
            <person name="Barbian K."/>
            <person name="Babar A."/>
            <person name="Rosenke K."/>
        </authorList>
    </citation>
    <scope>NUCLEOTIDE SEQUENCE</scope>
    <source>
        <strain evidence="2">92-2</strain>
    </source>
</reference>
<dbReference type="AlphaFoldDB" id="A0A212JS09"/>
<dbReference type="InterPro" id="IPR027417">
    <property type="entry name" value="P-loop_NTPase"/>
</dbReference>
<evidence type="ECO:0000313" key="2">
    <source>
        <dbReference type="EMBL" id="SBW02207.1"/>
    </source>
</evidence>
<evidence type="ECO:0000256" key="1">
    <source>
        <dbReference type="SAM" id="MobiDB-lite"/>
    </source>
</evidence>
<accession>A0A212JS09</accession>
<dbReference type="SUPFAM" id="SSF52540">
    <property type="entry name" value="P-loop containing nucleoside triphosphate hydrolases"/>
    <property type="match status" value="1"/>
</dbReference>
<dbReference type="RefSeq" id="WP_227118148.1">
    <property type="nucleotide sequence ID" value="NZ_LT598928.1"/>
</dbReference>
<evidence type="ECO:0008006" key="3">
    <source>
        <dbReference type="Google" id="ProtNLM"/>
    </source>
</evidence>
<protein>
    <recommendedName>
        <fullName evidence="3">AAA family ATPase</fullName>
    </recommendedName>
</protein>
<dbReference type="Gene3D" id="3.40.50.300">
    <property type="entry name" value="P-loop containing nucleotide triphosphate hydrolases"/>
    <property type="match status" value="1"/>
</dbReference>
<sequence length="407" mass="43617">MTTLDQSAIAKAQADFLAATPVKEEPQTPPESAVTPYPLVSVGIVLECPPLRWRVKGLIPARGIGQIYGASTAGKSFLSFDLAVHVARGAVWYGHKTKAAPVTIFSLEGQEGTRNRLAAYIAYHGEELPPNLSIGTAPTTFYKPEDLEAIAASLPDVCLCIVDTQACASVGLDENRTDDMTLLIEGCKQLAARKDCFVLLVHHAGKDLTRGARGSSTQLPSWDCCIEATRNGQSREWKAVKVKDGGGEGEKHPFRLAVVDLGPDEDGDRITSCVALPDGEAVQDEKPLADNQRYTLDSLCAALEAAGADSVHLEDWRPIFYAGHTADKPDTKCRAFDRGRKELVSRGLIFVTNDYYSTKELAGHGQLPDIGRTCLAAQSTKQTDGHGQGSLDPVHLSGLGDGGLSHE</sequence>
<organism evidence="2">
    <name type="scientific">uncultured Desulfovibrio sp</name>
    <dbReference type="NCBI Taxonomy" id="167968"/>
    <lineage>
        <taxon>Bacteria</taxon>
        <taxon>Pseudomonadati</taxon>
        <taxon>Thermodesulfobacteriota</taxon>
        <taxon>Desulfovibrionia</taxon>
        <taxon>Desulfovibrionales</taxon>
        <taxon>Desulfovibrionaceae</taxon>
        <taxon>Desulfovibrio</taxon>
        <taxon>environmental samples</taxon>
    </lineage>
</organism>
<dbReference type="Pfam" id="PF13481">
    <property type="entry name" value="AAA_25"/>
    <property type="match status" value="1"/>
</dbReference>
<gene>
    <name evidence="2" type="ORF">KM92DES2_11623</name>
</gene>